<evidence type="ECO:0000256" key="4">
    <source>
        <dbReference type="ARBA" id="ARBA00023319"/>
    </source>
</evidence>
<evidence type="ECO:0000256" key="1">
    <source>
        <dbReference type="ARBA" id="ARBA00022729"/>
    </source>
</evidence>
<dbReference type="InterPro" id="IPR007110">
    <property type="entry name" value="Ig-like_dom"/>
</dbReference>
<sequence length="424" mass="47326">ATSQKVVGDKGIQITHQIGTDAVLTCTVKDLGNRRIIWNKLSDPYPISVGSTKFNPASKYKVALKENSSVLTIKRVKLEDAGEYQCRVSGMERLMETLTLNIQAADKDNSYLLPSETEVKAEVGSTVLLPCRVENLKNNVVLWMDVQNNVLSLRQKVLNEDRRLSVSHPTRAEWSLQIKNVRVSDFGLYTCVINSVPVLTRTVRLINSAPAELAPILIQDSTFQKRLEVPSGETVTLTCNFKANPPAKVTWYRRRTVNDKIVKEDLGPGNTYTLRSVSPEQTGQYVCVAENGVKPAGRGKTQLTILAPPTPAPALEPTTFVAVNPIAPVLYRNQTRTGQRRGHNVEIHCSAIGNPRPSIHWTRHHKRLENGYKYKVSEHHYRHDTTHSTLLVRSLTSGDFGEYICVGYNTLGLHTIPLEIYALN</sequence>
<organism evidence="6 7">
    <name type="scientific">Candidula unifasciata</name>
    <dbReference type="NCBI Taxonomy" id="100452"/>
    <lineage>
        <taxon>Eukaryota</taxon>
        <taxon>Metazoa</taxon>
        <taxon>Spiralia</taxon>
        <taxon>Lophotrochozoa</taxon>
        <taxon>Mollusca</taxon>
        <taxon>Gastropoda</taxon>
        <taxon>Heterobranchia</taxon>
        <taxon>Euthyneura</taxon>
        <taxon>Panpulmonata</taxon>
        <taxon>Eupulmonata</taxon>
        <taxon>Stylommatophora</taxon>
        <taxon>Helicina</taxon>
        <taxon>Helicoidea</taxon>
        <taxon>Geomitridae</taxon>
        <taxon>Candidula</taxon>
    </lineage>
</organism>
<feature type="domain" description="Ig-like" evidence="5">
    <location>
        <begin position="215"/>
        <end position="304"/>
    </location>
</feature>
<evidence type="ECO:0000313" key="6">
    <source>
        <dbReference type="EMBL" id="CAG5124906.1"/>
    </source>
</evidence>
<dbReference type="PROSITE" id="PS50835">
    <property type="entry name" value="IG_LIKE"/>
    <property type="match status" value="4"/>
</dbReference>
<dbReference type="InterPro" id="IPR013098">
    <property type="entry name" value="Ig_I-set"/>
</dbReference>
<feature type="domain" description="Ig-like" evidence="5">
    <location>
        <begin position="328"/>
        <end position="405"/>
    </location>
</feature>
<evidence type="ECO:0000259" key="5">
    <source>
        <dbReference type="PROSITE" id="PS50835"/>
    </source>
</evidence>
<accession>A0A8S3ZCU2</accession>
<feature type="non-terminal residue" evidence="6">
    <location>
        <position position="424"/>
    </location>
</feature>
<dbReference type="Gene3D" id="2.60.40.10">
    <property type="entry name" value="Immunoglobulins"/>
    <property type="match status" value="4"/>
</dbReference>
<evidence type="ECO:0000256" key="3">
    <source>
        <dbReference type="ARBA" id="ARBA00023157"/>
    </source>
</evidence>
<keyword evidence="3" id="KW-1015">Disulfide bond</keyword>
<keyword evidence="7" id="KW-1185">Reference proteome</keyword>
<dbReference type="InterPro" id="IPR036179">
    <property type="entry name" value="Ig-like_dom_sf"/>
</dbReference>
<dbReference type="CDD" id="cd00096">
    <property type="entry name" value="Ig"/>
    <property type="match status" value="2"/>
</dbReference>
<evidence type="ECO:0000313" key="7">
    <source>
        <dbReference type="Proteomes" id="UP000678393"/>
    </source>
</evidence>
<dbReference type="AlphaFoldDB" id="A0A8S3ZCU2"/>
<dbReference type="SMART" id="SM00409">
    <property type="entry name" value="IG"/>
    <property type="match status" value="4"/>
</dbReference>
<dbReference type="PANTHER" id="PTHR12231:SF253">
    <property type="entry name" value="DPR-INTERACTING PROTEIN ETA, ISOFORM B-RELATED"/>
    <property type="match status" value="1"/>
</dbReference>
<dbReference type="Pfam" id="PF07679">
    <property type="entry name" value="I-set"/>
    <property type="match status" value="1"/>
</dbReference>
<name>A0A8S3ZCU2_9EUPU</name>
<dbReference type="InterPro" id="IPR003598">
    <property type="entry name" value="Ig_sub2"/>
</dbReference>
<dbReference type="InterPro" id="IPR051170">
    <property type="entry name" value="Neural/epithelial_adhesion"/>
</dbReference>
<dbReference type="EMBL" id="CAJHNH020001906">
    <property type="protein sequence ID" value="CAG5124906.1"/>
    <property type="molecule type" value="Genomic_DNA"/>
</dbReference>
<protein>
    <recommendedName>
        <fullName evidence="5">Ig-like domain-containing protein</fullName>
    </recommendedName>
</protein>
<comment type="caution">
    <text evidence="6">The sequence shown here is derived from an EMBL/GenBank/DDBJ whole genome shotgun (WGS) entry which is preliminary data.</text>
</comment>
<dbReference type="OrthoDB" id="6058624at2759"/>
<gene>
    <name evidence="6" type="ORF">CUNI_LOCUS10464</name>
</gene>
<reference evidence="6" key="1">
    <citation type="submission" date="2021-04" db="EMBL/GenBank/DDBJ databases">
        <authorList>
            <consortium name="Molecular Ecology Group"/>
        </authorList>
    </citation>
    <scope>NUCLEOTIDE SEQUENCE</scope>
</reference>
<evidence type="ECO:0000256" key="2">
    <source>
        <dbReference type="ARBA" id="ARBA00022737"/>
    </source>
</evidence>
<dbReference type="PANTHER" id="PTHR12231">
    <property type="entry name" value="CTX-RELATED TYPE I TRANSMEMBRANE PROTEIN"/>
    <property type="match status" value="1"/>
</dbReference>
<keyword evidence="2" id="KW-0677">Repeat</keyword>
<dbReference type="InterPro" id="IPR013783">
    <property type="entry name" value="Ig-like_fold"/>
</dbReference>
<dbReference type="Pfam" id="PF07686">
    <property type="entry name" value="V-set"/>
    <property type="match status" value="1"/>
</dbReference>
<feature type="domain" description="Ig-like" evidence="5">
    <location>
        <begin position="19"/>
        <end position="99"/>
    </location>
</feature>
<dbReference type="InterPro" id="IPR003599">
    <property type="entry name" value="Ig_sub"/>
</dbReference>
<proteinExistence type="predicted"/>
<keyword evidence="1" id="KW-0732">Signal</keyword>
<dbReference type="Proteomes" id="UP000678393">
    <property type="component" value="Unassembled WGS sequence"/>
</dbReference>
<feature type="domain" description="Ig-like" evidence="5">
    <location>
        <begin position="114"/>
        <end position="204"/>
    </location>
</feature>
<dbReference type="InterPro" id="IPR013106">
    <property type="entry name" value="Ig_V-set"/>
</dbReference>
<keyword evidence="4" id="KW-0393">Immunoglobulin domain</keyword>
<dbReference type="SMART" id="SM00406">
    <property type="entry name" value="IGv"/>
    <property type="match status" value="4"/>
</dbReference>
<dbReference type="SMART" id="SM00408">
    <property type="entry name" value="IGc2"/>
    <property type="match status" value="4"/>
</dbReference>
<dbReference type="SUPFAM" id="SSF48726">
    <property type="entry name" value="Immunoglobulin"/>
    <property type="match status" value="4"/>
</dbReference>
<dbReference type="Pfam" id="PF13927">
    <property type="entry name" value="Ig_3"/>
    <property type="match status" value="2"/>
</dbReference>